<name>A0A4S2LAU8_OPIFE</name>
<dbReference type="InterPro" id="IPR026079">
    <property type="entry name" value="CDR2"/>
</dbReference>
<organism evidence="5 6">
    <name type="scientific">Opisthorchis felineus</name>
    <dbReference type="NCBI Taxonomy" id="147828"/>
    <lineage>
        <taxon>Eukaryota</taxon>
        <taxon>Metazoa</taxon>
        <taxon>Spiralia</taxon>
        <taxon>Lophotrochozoa</taxon>
        <taxon>Platyhelminthes</taxon>
        <taxon>Trematoda</taxon>
        <taxon>Digenea</taxon>
        <taxon>Opisthorchiida</taxon>
        <taxon>Opisthorchiata</taxon>
        <taxon>Opisthorchiidae</taxon>
        <taxon>Opisthorchis</taxon>
    </lineage>
</organism>
<feature type="compositionally biased region" description="Polar residues" evidence="4">
    <location>
        <begin position="379"/>
        <end position="394"/>
    </location>
</feature>
<feature type="region of interest" description="Disordered" evidence="4">
    <location>
        <begin position="326"/>
        <end position="394"/>
    </location>
</feature>
<comment type="similarity">
    <text evidence="1">Belongs to the CDR2 family.</text>
</comment>
<dbReference type="AlphaFoldDB" id="A0A4S2LAU8"/>
<evidence type="ECO:0000256" key="3">
    <source>
        <dbReference type="SAM" id="Coils"/>
    </source>
</evidence>
<dbReference type="STRING" id="147828.A0A4S2LAU8"/>
<dbReference type="PANTHER" id="PTHR19232:SF7">
    <property type="entry name" value="CENTROCORTIN, ISOFORM A"/>
    <property type="match status" value="1"/>
</dbReference>
<dbReference type="OrthoDB" id="10059415at2759"/>
<evidence type="ECO:0000313" key="5">
    <source>
        <dbReference type="EMBL" id="TGZ60475.1"/>
    </source>
</evidence>
<reference evidence="5 6" key="1">
    <citation type="journal article" date="2019" name="BMC Genomics">
        <title>New insights from Opisthorchis felineus genome: update on genomics of the epidemiologically important liver flukes.</title>
        <authorList>
            <person name="Ershov N.I."/>
            <person name="Mordvinov V.A."/>
            <person name="Prokhortchouk E.B."/>
            <person name="Pakharukova M.Y."/>
            <person name="Gunbin K.V."/>
            <person name="Ustyantsev K."/>
            <person name="Genaev M.A."/>
            <person name="Blinov A.G."/>
            <person name="Mazur A."/>
            <person name="Boulygina E."/>
            <person name="Tsygankova S."/>
            <person name="Khrameeva E."/>
            <person name="Chekanov N."/>
            <person name="Fan G."/>
            <person name="Xiao A."/>
            <person name="Zhang H."/>
            <person name="Xu X."/>
            <person name="Yang H."/>
            <person name="Solovyev V."/>
            <person name="Lee S.M."/>
            <person name="Liu X."/>
            <person name="Afonnikov D.A."/>
            <person name="Skryabin K.G."/>
        </authorList>
    </citation>
    <scope>NUCLEOTIDE SEQUENCE [LARGE SCALE GENOMIC DNA]</scope>
    <source>
        <strain evidence="5">AK-0245</strain>
        <tissue evidence="5">Whole organism</tissue>
    </source>
</reference>
<feature type="compositionally biased region" description="Polar residues" evidence="4">
    <location>
        <begin position="340"/>
        <end position="354"/>
    </location>
</feature>
<proteinExistence type="inferred from homology"/>
<keyword evidence="6" id="KW-1185">Reference proteome</keyword>
<sequence>MHDIGDAELCTEGTSRRSVQKGREKYCRGEEAERWGTLFRPNNGSTVGSSIVRPKCSDPMTDESPPTNARVDTNNPSSPHNHSDWYVHDLALAAELGKTLLDRNRVLEQALEYARAEGQQKDIELQLLHKQLSELRALSQKRGALVDEADGYNQELDRLNRQLIKELTADRQKIERLKAHVACLEQEVSHLSEQLDHCTCDHTYPLRPRSVTNTTDRCALRSGSHSPACYTPPPNHSTHSVTTRRHTVTTKGMFIDDEFQDQPQLSTCELHSNSVIQADSSHHIPGVRWPLGQVCSSPSFCPAAHLIRSSSWPALYVPDSPVDDIQPALRKPSHPMPRIQNASDLQAPTSGDKFSTSKHRGINSFFDDDGLRPPPRFGSGSSTHSTQPNERSSCTADDLKALKDVLDDATFIRHLEAIYCIKLRCQVSNDYQPRYKQLFQEAFQMLRTVKTSHANS</sequence>
<feature type="compositionally biased region" description="Polar residues" evidence="4">
    <location>
        <begin position="64"/>
        <end position="80"/>
    </location>
</feature>
<comment type="caution">
    <text evidence="5">The sequence shown here is derived from an EMBL/GenBank/DDBJ whole genome shotgun (WGS) entry which is preliminary data.</text>
</comment>
<protein>
    <recommendedName>
        <fullName evidence="7">Cerebellar degeneration-related protein 2-like</fullName>
    </recommendedName>
</protein>
<dbReference type="Proteomes" id="UP000308267">
    <property type="component" value="Unassembled WGS sequence"/>
</dbReference>
<feature type="coiled-coil region" evidence="3">
    <location>
        <begin position="142"/>
        <end position="194"/>
    </location>
</feature>
<gene>
    <name evidence="5" type="ORF">CRM22_008511</name>
</gene>
<keyword evidence="2 3" id="KW-0175">Coiled coil</keyword>
<dbReference type="EMBL" id="SJOL01008365">
    <property type="protein sequence ID" value="TGZ60475.1"/>
    <property type="molecule type" value="Genomic_DNA"/>
</dbReference>
<dbReference type="PANTHER" id="PTHR19232">
    <property type="entry name" value="CENTROCORTIN FAMILY MEMBER"/>
    <property type="match status" value="1"/>
</dbReference>
<feature type="region of interest" description="Disordered" evidence="4">
    <location>
        <begin position="46"/>
        <end position="82"/>
    </location>
</feature>
<evidence type="ECO:0000256" key="2">
    <source>
        <dbReference type="ARBA" id="ARBA00023054"/>
    </source>
</evidence>
<evidence type="ECO:0000313" key="6">
    <source>
        <dbReference type="Proteomes" id="UP000308267"/>
    </source>
</evidence>
<accession>A0A4S2LAU8</accession>
<evidence type="ECO:0000256" key="4">
    <source>
        <dbReference type="SAM" id="MobiDB-lite"/>
    </source>
</evidence>
<evidence type="ECO:0008006" key="7">
    <source>
        <dbReference type="Google" id="ProtNLM"/>
    </source>
</evidence>
<evidence type="ECO:0000256" key="1">
    <source>
        <dbReference type="ARBA" id="ARBA00009019"/>
    </source>
</evidence>